<dbReference type="Proteomes" id="UP000031443">
    <property type="component" value="Unassembled WGS sequence"/>
</dbReference>
<dbReference type="Pfam" id="PF13837">
    <property type="entry name" value="Myb_DNA-bind_4"/>
    <property type="match status" value="1"/>
</dbReference>
<dbReference type="EMBL" id="KB561678">
    <property type="protein sequence ID" value="EMP28676.1"/>
    <property type="molecule type" value="Genomic_DNA"/>
</dbReference>
<dbReference type="PANTHER" id="PTHR47595:SF1">
    <property type="entry name" value="MYB_SANT-LIKE DNA-BINDING DOMAIN-CONTAINING PROTEIN"/>
    <property type="match status" value="1"/>
</dbReference>
<proteinExistence type="predicted"/>
<name>M7ATH2_CHEMY</name>
<dbReference type="InterPro" id="IPR044822">
    <property type="entry name" value="Myb_DNA-bind_4"/>
</dbReference>
<evidence type="ECO:0000259" key="2">
    <source>
        <dbReference type="Pfam" id="PF13837"/>
    </source>
</evidence>
<gene>
    <name evidence="3" type="ORF">UY3_14224</name>
</gene>
<sequence>MPAPCTRLFPAWSTAELLDFTSIWGEEAVQSQLRSSHRNSDTYREISQCMTESIHDQDTQQCRVKVKELRNAYHKVWEANCRSSAVPMSCQFYKVLDAILSGDPTSTAKATVDTSVAHMPVKSGPSQEEEILDEDVEGDPEAEDDSEVRDACSQELFSPLEVASQSQLLELGKVQTGEEAPAKWL</sequence>
<protein>
    <submittedName>
        <fullName evidence="3">Zinc finger and SCAN domain-containing protein 20</fullName>
    </submittedName>
</protein>
<evidence type="ECO:0000313" key="3">
    <source>
        <dbReference type="EMBL" id="EMP28676.1"/>
    </source>
</evidence>
<accession>M7ATH2</accession>
<keyword evidence="4" id="KW-1185">Reference proteome</keyword>
<feature type="region of interest" description="Disordered" evidence="1">
    <location>
        <begin position="119"/>
        <end position="151"/>
    </location>
</feature>
<evidence type="ECO:0000256" key="1">
    <source>
        <dbReference type="SAM" id="MobiDB-lite"/>
    </source>
</evidence>
<evidence type="ECO:0000313" key="4">
    <source>
        <dbReference type="Proteomes" id="UP000031443"/>
    </source>
</evidence>
<feature type="compositionally biased region" description="Acidic residues" evidence="1">
    <location>
        <begin position="127"/>
        <end position="147"/>
    </location>
</feature>
<reference evidence="4" key="1">
    <citation type="journal article" date="2013" name="Nat. Genet.">
        <title>The draft genomes of soft-shell turtle and green sea turtle yield insights into the development and evolution of the turtle-specific body plan.</title>
        <authorList>
            <person name="Wang Z."/>
            <person name="Pascual-Anaya J."/>
            <person name="Zadissa A."/>
            <person name="Li W."/>
            <person name="Niimura Y."/>
            <person name="Huang Z."/>
            <person name="Li C."/>
            <person name="White S."/>
            <person name="Xiong Z."/>
            <person name="Fang D."/>
            <person name="Wang B."/>
            <person name="Ming Y."/>
            <person name="Chen Y."/>
            <person name="Zheng Y."/>
            <person name="Kuraku S."/>
            <person name="Pignatelli M."/>
            <person name="Herrero J."/>
            <person name="Beal K."/>
            <person name="Nozawa M."/>
            <person name="Li Q."/>
            <person name="Wang J."/>
            <person name="Zhang H."/>
            <person name="Yu L."/>
            <person name="Shigenobu S."/>
            <person name="Wang J."/>
            <person name="Liu J."/>
            <person name="Flicek P."/>
            <person name="Searle S."/>
            <person name="Wang J."/>
            <person name="Kuratani S."/>
            <person name="Yin Y."/>
            <person name="Aken B."/>
            <person name="Zhang G."/>
            <person name="Irie N."/>
        </authorList>
    </citation>
    <scope>NUCLEOTIDE SEQUENCE [LARGE SCALE GENOMIC DNA]</scope>
</reference>
<dbReference type="PANTHER" id="PTHR47595">
    <property type="entry name" value="HEAT SHOCK 70 KDA PROTEIN 14"/>
    <property type="match status" value="1"/>
</dbReference>
<organism evidence="3 4">
    <name type="scientific">Chelonia mydas</name>
    <name type="common">Green sea-turtle</name>
    <name type="synonym">Chelonia agassizi</name>
    <dbReference type="NCBI Taxonomy" id="8469"/>
    <lineage>
        <taxon>Eukaryota</taxon>
        <taxon>Metazoa</taxon>
        <taxon>Chordata</taxon>
        <taxon>Craniata</taxon>
        <taxon>Vertebrata</taxon>
        <taxon>Euteleostomi</taxon>
        <taxon>Archelosauria</taxon>
        <taxon>Testudinata</taxon>
        <taxon>Testudines</taxon>
        <taxon>Cryptodira</taxon>
        <taxon>Durocryptodira</taxon>
        <taxon>Americhelydia</taxon>
        <taxon>Chelonioidea</taxon>
        <taxon>Cheloniidae</taxon>
        <taxon>Chelonia</taxon>
    </lineage>
</organism>
<feature type="domain" description="Myb/SANT-like DNA-binding" evidence="2">
    <location>
        <begin position="11"/>
        <end position="99"/>
    </location>
</feature>
<dbReference type="Gene3D" id="1.10.10.60">
    <property type="entry name" value="Homeodomain-like"/>
    <property type="match status" value="1"/>
</dbReference>
<dbReference type="AlphaFoldDB" id="M7ATH2"/>